<reference evidence="2" key="1">
    <citation type="journal article" date="2020" name="J. Eukaryot. Microbiol.">
        <title>De novo Sequencing, Assembly and Annotation of the Transcriptome for the Free-Living Testate Amoeba Arcella intermedia.</title>
        <authorList>
            <person name="Ribeiro G.M."/>
            <person name="Porfirio-Sousa A.L."/>
            <person name="Maurer-Alcala X.X."/>
            <person name="Katz L.A."/>
            <person name="Lahr D.J.G."/>
        </authorList>
    </citation>
    <scope>NUCLEOTIDE SEQUENCE</scope>
</reference>
<feature type="transmembrane region" description="Helical" evidence="1">
    <location>
        <begin position="32"/>
        <end position="57"/>
    </location>
</feature>
<evidence type="ECO:0000313" key="2">
    <source>
        <dbReference type="EMBL" id="NDV41120.1"/>
    </source>
</evidence>
<proteinExistence type="predicted"/>
<organism evidence="2">
    <name type="scientific">Arcella intermedia</name>
    <dbReference type="NCBI Taxonomy" id="1963864"/>
    <lineage>
        <taxon>Eukaryota</taxon>
        <taxon>Amoebozoa</taxon>
        <taxon>Tubulinea</taxon>
        <taxon>Elardia</taxon>
        <taxon>Arcellinida</taxon>
        <taxon>Sphaerothecina</taxon>
        <taxon>Arcellidae</taxon>
        <taxon>Arcella</taxon>
    </lineage>
</organism>
<accession>A0A6B2LW29</accession>
<keyword evidence="1" id="KW-0472">Membrane</keyword>
<protein>
    <submittedName>
        <fullName evidence="2">Uncharacterized protein</fullName>
    </submittedName>
</protein>
<dbReference type="EMBL" id="GIBP01012151">
    <property type="protein sequence ID" value="NDV41120.1"/>
    <property type="molecule type" value="Transcribed_RNA"/>
</dbReference>
<keyword evidence="1" id="KW-1133">Transmembrane helix</keyword>
<name>A0A6B2LW29_9EUKA</name>
<dbReference type="AlphaFoldDB" id="A0A6B2LW29"/>
<sequence>MKSFLKLFLSVVIDLIGFGTYAVPVLGEFGDIVWGPVSGWLIYLLYGSVYISMFGLAEEVLPMTDALPTATLAWAYETFLK</sequence>
<keyword evidence="1" id="KW-0812">Transmembrane</keyword>
<evidence type="ECO:0000256" key="1">
    <source>
        <dbReference type="SAM" id="Phobius"/>
    </source>
</evidence>